<name>A0A2M7LVB9_9BACT</name>
<dbReference type="PROSITE" id="PS51462">
    <property type="entry name" value="NUDIX"/>
    <property type="match status" value="1"/>
</dbReference>
<comment type="caution">
    <text evidence="2">The sequence shown here is derived from an EMBL/GenBank/DDBJ whole genome shotgun (WGS) entry which is preliminary data.</text>
</comment>
<dbReference type="SUPFAM" id="SSF55811">
    <property type="entry name" value="Nudix"/>
    <property type="match status" value="1"/>
</dbReference>
<dbReference type="Proteomes" id="UP000229708">
    <property type="component" value="Unassembled WGS sequence"/>
</dbReference>
<sequence>VILKNNEVLILHDPVPPPGVIDLPGGKIQTGERDFIKSLQREVFEETNLKIKVDRPFFTSFWEFSKGSNHRNKGKKIFLLFYYCTYISGEVKISSEHDWFKWVNKKNYMSSFINKNNIFYALTEYFKIVKT</sequence>
<dbReference type="AlphaFoldDB" id="A0A2M7LVB9"/>
<protein>
    <recommendedName>
        <fullName evidence="1">Nudix hydrolase domain-containing protein</fullName>
    </recommendedName>
</protein>
<feature type="non-terminal residue" evidence="2">
    <location>
        <position position="1"/>
    </location>
</feature>
<reference evidence="3" key="1">
    <citation type="submission" date="2017-09" db="EMBL/GenBank/DDBJ databases">
        <title>Depth-based differentiation of microbial function through sediment-hosted aquifers and enrichment of novel symbionts in the deep terrestrial subsurface.</title>
        <authorList>
            <person name="Probst A.J."/>
            <person name="Ladd B."/>
            <person name="Jarett J.K."/>
            <person name="Geller-Mcgrath D.E."/>
            <person name="Sieber C.M.K."/>
            <person name="Emerson J.B."/>
            <person name="Anantharaman K."/>
            <person name="Thomas B.C."/>
            <person name="Malmstrom R."/>
            <person name="Stieglmeier M."/>
            <person name="Klingl A."/>
            <person name="Woyke T."/>
            <person name="Ryan C.M."/>
            <person name="Banfield J.F."/>
        </authorList>
    </citation>
    <scope>NUCLEOTIDE SEQUENCE [LARGE SCALE GENOMIC DNA]</scope>
</reference>
<evidence type="ECO:0000313" key="3">
    <source>
        <dbReference type="Proteomes" id="UP000229708"/>
    </source>
</evidence>
<evidence type="ECO:0000259" key="1">
    <source>
        <dbReference type="PROSITE" id="PS51462"/>
    </source>
</evidence>
<accession>A0A2M7LVB9</accession>
<dbReference type="InterPro" id="IPR000086">
    <property type="entry name" value="NUDIX_hydrolase_dom"/>
</dbReference>
<dbReference type="Gene3D" id="3.90.79.10">
    <property type="entry name" value="Nucleoside Triphosphate Pyrophosphohydrolase"/>
    <property type="match status" value="1"/>
</dbReference>
<gene>
    <name evidence="2" type="ORF">COZ39_03410</name>
</gene>
<proteinExistence type="predicted"/>
<feature type="domain" description="Nudix hydrolase" evidence="1">
    <location>
        <begin position="1"/>
        <end position="126"/>
    </location>
</feature>
<evidence type="ECO:0000313" key="2">
    <source>
        <dbReference type="EMBL" id="PIX71984.1"/>
    </source>
</evidence>
<dbReference type="Pfam" id="PF00293">
    <property type="entry name" value="NUDIX"/>
    <property type="match status" value="1"/>
</dbReference>
<dbReference type="InterPro" id="IPR015797">
    <property type="entry name" value="NUDIX_hydrolase-like_dom_sf"/>
</dbReference>
<dbReference type="EMBL" id="PFJI01000147">
    <property type="protein sequence ID" value="PIX71984.1"/>
    <property type="molecule type" value="Genomic_DNA"/>
</dbReference>
<organism evidence="2 3">
    <name type="scientific">Candidatus Roizmanbacteria bacterium CG_4_10_14_3_um_filter_33_21</name>
    <dbReference type="NCBI Taxonomy" id="1974830"/>
    <lineage>
        <taxon>Bacteria</taxon>
        <taxon>Candidatus Roizmaniibacteriota</taxon>
    </lineage>
</organism>